<feature type="domain" description="Beta-ketoacyl synthase-like N-terminal" evidence="2">
    <location>
        <begin position="3"/>
        <end position="250"/>
    </location>
</feature>
<evidence type="ECO:0000313" key="4">
    <source>
        <dbReference type="Proteomes" id="UP000255207"/>
    </source>
</evidence>
<dbReference type="Gene3D" id="3.40.47.10">
    <property type="match status" value="1"/>
</dbReference>
<dbReference type="GO" id="GO:0004315">
    <property type="term" value="F:3-oxoacyl-[acyl-carrier-protein] synthase activity"/>
    <property type="evidence" value="ECO:0007669"/>
    <property type="project" value="TreeGrafter"/>
</dbReference>
<proteinExistence type="predicted"/>
<dbReference type="AlphaFoldDB" id="A0A370L065"/>
<keyword evidence="4" id="KW-1185">Reference proteome</keyword>
<evidence type="ECO:0000313" key="3">
    <source>
        <dbReference type="EMBL" id="RDJ20597.1"/>
    </source>
</evidence>
<evidence type="ECO:0000256" key="1">
    <source>
        <dbReference type="ARBA" id="ARBA00022679"/>
    </source>
</evidence>
<comment type="caution">
    <text evidence="3">The sequence shown here is derived from an EMBL/GenBank/DDBJ whole genome shotgun (WGS) entry which is preliminary data.</text>
</comment>
<protein>
    <submittedName>
        <fullName evidence="3">Beta-ketoacyl-ACP synthase</fullName>
    </submittedName>
</protein>
<dbReference type="GO" id="GO:0006633">
    <property type="term" value="P:fatty acid biosynthetic process"/>
    <property type="evidence" value="ECO:0007669"/>
    <property type="project" value="TreeGrafter"/>
</dbReference>
<dbReference type="Pfam" id="PF00109">
    <property type="entry name" value="ketoacyl-synt"/>
    <property type="match status" value="1"/>
</dbReference>
<name>A0A370L065_9HYPH</name>
<organism evidence="3 4">
    <name type="scientific">Bosea caraganae</name>
    <dbReference type="NCBI Taxonomy" id="2763117"/>
    <lineage>
        <taxon>Bacteria</taxon>
        <taxon>Pseudomonadati</taxon>
        <taxon>Pseudomonadota</taxon>
        <taxon>Alphaproteobacteria</taxon>
        <taxon>Hyphomicrobiales</taxon>
        <taxon>Boseaceae</taxon>
        <taxon>Bosea</taxon>
    </lineage>
</organism>
<evidence type="ECO:0000259" key="2">
    <source>
        <dbReference type="Pfam" id="PF00109"/>
    </source>
</evidence>
<dbReference type="OrthoDB" id="9808685at2"/>
<dbReference type="InterPro" id="IPR014030">
    <property type="entry name" value="Ketoacyl_synth_N"/>
</dbReference>
<dbReference type="RefSeq" id="WP_114831853.1">
    <property type="nucleotide sequence ID" value="NZ_QQTO01000018.1"/>
</dbReference>
<dbReference type="PANTHER" id="PTHR11712">
    <property type="entry name" value="POLYKETIDE SYNTHASE-RELATED"/>
    <property type="match status" value="1"/>
</dbReference>
<dbReference type="Proteomes" id="UP000255207">
    <property type="component" value="Unassembled WGS sequence"/>
</dbReference>
<dbReference type="NCBIfam" id="NF005084">
    <property type="entry name" value="PRK06519.1"/>
    <property type="match status" value="1"/>
</dbReference>
<accession>A0A370L065</accession>
<dbReference type="EMBL" id="QQTP01000017">
    <property type="protein sequence ID" value="RDJ20597.1"/>
    <property type="molecule type" value="Genomic_DNA"/>
</dbReference>
<dbReference type="InterPro" id="IPR016039">
    <property type="entry name" value="Thiolase-like"/>
</dbReference>
<gene>
    <name evidence="3" type="ORF">DWE98_24055</name>
</gene>
<dbReference type="SUPFAM" id="SSF53901">
    <property type="entry name" value="Thiolase-like"/>
    <property type="match status" value="2"/>
</dbReference>
<reference evidence="4" key="1">
    <citation type="submission" date="2018-07" db="EMBL/GenBank/DDBJ databases">
        <authorList>
            <person name="Safronova V.I."/>
            <person name="Chirak E.R."/>
            <person name="Sazanova A.L."/>
        </authorList>
    </citation>
    <scope>NUCLEOTIDE SEQUENCE [LARGE SCALE GENOMIC DNA]</scope>
    <source>
        <strain evidence="4">RCAM04685</strain>
    </source>
</reference>
<sequence length="376" mass="38880">MKRDVVITGIGLASSLGEGLEPHAAALAAGQAPIVDTESFAPYPVHRLKPLELDRQIPKKSDQRQMEPWQRLGVYTAGLALDSAGLKEDAQTKSELQVIVAAGGGERDHAVDSAILTGLRGMNETGAFLNERLMGDLRPTLFLAQLSNLLAGNISIVHGITGASRTFMGEEQAGVDAIRTAHARIASGQAEIMLVGGAYNAERRDMLLLFELGGFLRHGDYAPVFGRHSNPGLIVGSAAAFLVLESAERAAARGAKVFARLDNVVADRSPRRAAGAVEASLGKLVAELGPVAPFALAVSAATGIAGITTEEANVIAGLNQARRIATGDLLGHAVEAAFPASIALAAAALDAGHASEAIVTGVGHWRGEGAAHLSKA</sequence>
<dbReference type="PANTHER" id="PTHR11712:SF336">
    <property type="entry name" value="3-OXOACYL-[ACYL-CARRIER-PROTEIN] SYNTHASE, MITOCHONDRIAL"/>
    <property type="match status" value="1"/>
</dbReference>
<dbReference type="InterPro" id="IPR000794">
    <property type="entry name" value="Beta-ketoacyl_synthase"/>
</dbReference>
<keyword evidence="1" id="KW-0808">Transferase</keyword>